<gene>
    <name evidence="2" type="ORF">GYMLUDRAFT_247002</name>
</gene>
<dbReference type="AlphaFoldDB" id="A0A0D0C4K0"/>
<dbReference type="EMBL" id="KN834791">
    <property type="protein sequence ID" value="KIK57354.1"/>
    <property type="molecule type" value="Genomic_DNA"/>
</dbReference>
<dbReference type="Proteomes" id="UP000053593">
    <property type="component" value="Unassembled WGS sequence"/>
</dbReference>
<evidence type="ECO:0000313" key="2">
    <source>
        <dbReference type="EMBL" id="KIK57354.1"/>
    </source>
</evidence>
<evidence type="ECO:0000313" key="3">
    <source>
        <dbReference type="Proteomes" id="UP000053593"/>
    </source>
</evidence>
<accession>A0A0D0C4K0</accession>
<name>A0A0D0C4K0_9AGAR</name>
<dbReference type="HOGENOM" id="CLU_1482138_0_0_1"/>
<keyword evidence="3" id="KW-1185">Reference proteome</keyword>
<feature type="region of interest" description="Disordered" evidence="1">
    <location>
        <begin position="104"/>
        <end position="138"/>
    </location>
</feature>
<sequence length="182" mass="19785">MRAPRHGRCWEIDVFEGLKAFRLLRGGLLLGKDFRTIVKAITLVREARSDYGSLSDNAYSAVWPPTGYALGRHNRTDVRPHFYDPRTRGGGGLSGAGASGMIPTASLGTLRRPDRGSRATGTILSYGDNSHGRGESPEPFPYIRSAKTPGDSISVLIVYQSDLLHNSRVPLDIADTAAFKSK</sequence>
<evidence type="ECO:0000256" key="1">
    <source>
        <dbReference type="SAM" id="MobiDB-lite"/>
    </source>
</evidence>
<reference evidence="2 3" key="1">
    <citation type="submission" date="2014-04" db="EMBL/GenBank/DDBJ databases">
        <title>Evolutionary Origins and Diversification of the Mycorrhizal Mutualists.</title>
        <authorList>
            <consortium name="DOE Joint Genome Institute"/>
            <consortium name="Mycorrhizal Genomics Consortium"/>
            <person name="Kohler A."/>
            <person name="Kuo A."/>
            <person name="Nagy L.G."/>
            <person name="Floudas D."/>
            <person name="Copeland A."/>
            <person name="Barry K.W."/>
            <person name="Cichocki N."/>
            <person name="Veneault-Fourrey C."/>
            <person name="LaButti K."/>
            <person name="Lindquist E.A."/>
            <person name="Lipzen A."/>
            <person name="Lundell T."/>
            <person name="Morin E."/>
            <person name="Murat C."/>
            <person name="Riley R."/>
            <person name="Ohm R."/>
            <person name="Sun H."/>
            <person name="Tunlid A."/>
            <person name="Henrissat B."/>
            <person name="Grigoriev I.V."/>
            <person name="Hibbett D.S."/>
            <person name="Martin F."/>
        </authorList>
    </citation>
    <scope>NUCLEOTIDE SEQUENCE [LARGE SCALE GENOMIC DNA]</scope>
    <source>
        <strain evidence="2 3">FD-317 M1</strain>
    </source>
</reference>
<proteinExistence type="predicted"/>
<organism evidence="2 3">
    <name type="scientific">Collybiopsis luxurians FD-317 M1</name>
    <dbReference type="NCBI Taxonomy" id="944289"/>
    <lineage>
        <taxon>Eukaryota</taxon>
        <taxon>Fungi</taxon>
        <taxon>Dikarya</taxon>
        <taxon>Basidiomycota</taxon>
        <taxon>Agaricomycotina</taxon>
        <taxon>Agaricomycetes</taxon>
        <taxon>Agaricomycetidae</taxon>
        <taxon>Agaricales</taxon>
        <taxon>Marasmiineae</taxon>
        <taxon>Omphalotaceae</taxon>
        <taxon>Collybiopsis</taxon>
        <taxon>Collybiopsis luxurians</taxon>
    </lineage>
</organism>
<protein>
    <submittedName>
        <fullName evidence="2">Uncharacterized protein</fullName>
    </submittedName>
</protein>